<dbReference type="AlphaFoldDB" id="A0A1A8RIQ8"/>
<feature type="non-terminal residue" evidence="2">
    <location>
        <position position="1"/>
    </location>
</feature>
<evidence type="ECO:0000313" key="2">
    <source>
        <dbReference type="EMBL" id="SBS05980.1"/>
    </source>
</evidence>
<protein>
    <submittedName>
        <fullName evidence="2">Solute carrier family 38, member 8</fullName>
    </submittedName>
</protein>
<feature type="region of interest" description="Disordered" evidence="1">
    <location>
        <begin position="46"/>
        <end position="70"/>
    </location>
</feature>
<name>A0A1A8RIQ8_9TELE</name>
<organism evidence="2">
    <name type="scientific">Nothobranchius rachovii</name>
    <name type="common">bluefin notho</name>
    <dbReference type="NCBI Taxonomy" id="451742"/>
    <lineage>
        <taxon>Eukaryota</taxon>
        <taxon>Metazoa</taxon>
        <taxon>Chordata</taxon>
        <taxon>Craniata</taxon>
        <taxon>Vertebrata</taxon>
        <taxon>Euteleostomi</taxon>
        <taxon>Actinopterygii</taxon>
        <taxon>Neopterygii</taxon>
        <taxon>Teleostei</taxon>
        <taxon>Neoteleostei</taxon>
        <taxon>Acanthomorphata</taxon>
        <taxon>Ovalentaria</taxon>
        <taxon>Atherinomorphae</taxon>
        <taxon>Cyprinodontiformes</taxon>
        <taxon>Nothobranchiidae</taxon>
        <taxon>Nothobranchius</taxon>
    </lineage>
</organism>
<accession>A0A1A8RIQ8</accession>
<reference evidence="2" key="2">
    <citation type="submission" date="2016-06" db="EMBL/GenBank/DDBJ databases">
        <title>The genome of a short-lived fish provides insights into sex chromosome evolution and the genetic control of aging.</title>
        <authorList>
            <person name="Reichwald K."/>
            <person name="Felder M."/>
            <person name="Petzold A."/>
            <person name="Koch P."/>
            <person name="Groth M."/>
            <person name="Platzer M."/>
        </authorList>
    </citation>
    <scope>NUCLEOTIDE SEQUENCE</scope>
    <source>
        <tissue evidence="2">Brain</tissue>
    </source>
</reference>
<gene>
    <name evidence="2" type="primary">SLC38A8</name>
</gene>
<proteinExistence type="predicted"/>
<sequence>FHLHLPRTLSDVRDAVGAGFLQNQSRPYSLGGRDPDLRRLRLRAQHHPLRPAAPRKDLTSLQDAGFYPAV</sequence>
<reference evidence="2" key="1">
    <citation type="submission" date="2016-05" db="EMBL/GenBank/DDBJ databases">
        <authorList>
            <person name="Lavstsen T."/>
            <person name="Jespersen J.S."/>
        </authorList>
    </citation>
    <scope>NUCLEOTIDE SEQUENCE</scope>
    <source>
        <tissue evidence="2">Brain</tissue>
    </source>
</reference>
<dbReference type="EMBL" id="HAEI01008784">
    <property type="protein sequence ID" value="SBS05980.1"/>
    <property type="molecule type" value="Transcribed_RNA"/>
</dbReference>
<evidence type="ECO:0000256" key="1">
    <source>
        <dbReference type="SAM" id="MobiDB-lite"/>
    </source>
</evidence>